<evidence type="ECO:0000256" key="1">
    <source>
        <dbReference type="SAM" id="SignalP"/>
    </source>
</evidence>
<dbReference type="PANTHER" id="PTHR23031">
    <property type="entry name" value="RHOPHILIN"/>
    <property type="match status" value="1"/>
</dbReference>
<reference evidence="3" key="2">
    <citation type="submission" date="2025-08" db="UniProtKB">
        <authorList>
            <consortium name="Ensembl"/>
        </authorList>
    </citation>
    <scope>IDENTIFICATION</scope>
</reference>
<reference evidence="3" key="3">
    <citation type="submission" date="2025-09" db="UniProtKB">
        <authorList>
            <consortium name="Ensembl"/>
        </authorList>
    </citation>
    <scope>IDENTIFICATION</scope>
</reference>
<sequence>MSPSMLSMLIKMTLAQAQECLFEKIALSGIRNEFFSLLKMAHEAAKVGDTYHQVHQSMSQTPIKDNVPFFWSTMAQVKTNHYRSLAHYFLATALLDHQRKSSSR</sequence>
<feature type="signal peptide" evidence="1">
    <location>
        <begin position="1"/>
        <end position="17"/>
    </location>
</feature>
<dbReference type="Gene3D" id="1.25.40.280">
    <property type="entry name" value="alix/aip1 like domains"/>
    <property type="match status" value="1"/>
</dbReference>
<name>A0A4W5KFW0_9TELE</name>
<dbReference type="InterPro" id="IPR047138">
    <property type="entry name" value="RHPN1_2"/>
</dbReference>
<reference evidence="4" key="1">
    <citation type="submission" date="2018-06" db="EMBL/GenBank/DDBJ databases">
        <title>Genome assembly of Danube salmon.</title>
        <authorList>
            <person name="Macqueen D.J."/>
            <person name="Gundappa M.K."/>
        </authorList>
    </citation>
    <scope>NUCLEOTIDE SEQUENCE [LARGE SCALE GENOMIC DNA]</scope>
</reference>
<dbReference type="AlphaFoldDB" id="A0A4W5KFW0"/>
<dbReference type="Ensembl" id="ENSHHUT00000015621.1">
    <property type="protein sequence ID" value="ENSHHUP00000015097.1"/>
    <property type="gene ID" value="ENSHHUG00000009384.1"/>
</dbReference>
<feature type="domain" description="BRO1" evidence="2">
    <location>
        <begin position="1"/>
        <end position="104"/>
    </location>
</feature>
<dbReference type="Pfam" id="PF03097">
    <property type="entry name" value="BRO1"/>
    <property type="match status" value="1"/>
</dbReference>
<evidence type="ECO:0000313" key="4">
    <source>
        <dbReference type="Proteomes" id="UP000314982"/>
    </source>
</evidence>
<keyword evidence="4" id="KW-1185">Reference proteome</keyword>
<dbReference type="GeneTree" id="ENSGT00940000153837"/>
<dbReference type="InterPro" id="IPR004328">
    <property type="entry name" value="BRO1_dom"/>
</dbReference>
<evidence type="ECO:0000259" key="2">
    <source>
        <dbReference type="PROSITE" id="PS51180"/>
    </source>
</evidence>
<feature type="chain" id="PRO_5021234771" description="BRO1 domain-containing protein" evidence="1">
    <location>
        <begin position="18"/>
        <end position="104"/>
    </location>
</feature>
<organism evidence="3 4">
    <name type="scientific">Hucho hucho</name>
    <name type="common">huchen</name>
    <dbReference type="NCBI Taxonomy" id="62062"/>
    <lineage>
        <taxon>Eukaryota</taxon>
        <taxon>Metazoa</taxon>
        <taxon>Chordata</taxon>
        <taxon>Craniata</taxon>
        <taxon>Vertebrata</taxon>
        <taxon>Euteleostomi</taxon>
        <taxon>Actinopterygii</taxon>
        <taxon>Neopterygii</taxon>
        <taxon>Teleostei</taxon>
        <taxon>Protacanthopterygii</taxon>
        <taxon>Salmoniformes</taxon>
        <taxon>Salmonidae</taxon>
        <taxon>Salmoninae</taxon>
        <taxon>Hucho</taxon>
    </lineage>
</organism>
<dbReference type="GO" id="GO:0051497">
    <property type="term" value="P:negative regulation of stress fiber assembly"/>
    <property type="evidence" value="ECO:0007669"/>
    <property type="project" value="TreeGrafter"/>
</dbReference>
<dbReference type="PROSITE" id="PS51180">
    <property type="entry name" value="BRO1"/>
    <property type="match status" value="1"/>
</dbReference>
<keyword evidence="1" id="KW-0732">Signal</keyword>
<accession>A0A4W5KFW0</accession>
<dbReference type="Proteomes" id="UP000314982">
    <property type="component" value="Unassembled WGS sequence"/>
</dbReference>
<dbReference type="PANTHER" id="PTHR23031:SF5">
    <property type="entry name" value="RHOPHILIN-2-RELATED"/>
    <property type="match status" value="1"/>
</dbReference>
<evidence type="ECO:0000313" key="3">
    <source>
        <dbReference type="Ensembl" id="ENSHHUP00000015097.1"/>
    </source>
</evidence>
<protein>
    <recommendedName>
        <fullName evidence="2">BRO1 domain-containing protein</fullName>
    </recommendedName>
</protein>
<dbReference type="STRING" id="62062.ENSHHUP00000015097"/>
<proteinExistence type="predicted"/>
<dbReference type="InterPro" id="IPR038499">
    <property type="entry name" value="BRO1_sf"/>
</dbReference>